<evidence type="ECO:0000256" key="1">
    <source>
        <dbReference type="SAM" id="MobiDB-lite"/>
    </source>
</evidence>
<sequence>MSWEAISARGPGCQSPVPRWSRPSPRAPPASAWTRRGPGRCDTARPNRH</sequence>
<comment type="caution">
    <text evidence="2">The sequence shown here is derived from an EMBL/GenBank/DDBJ whole genome shotgun (WGS) entry which is preliminary data.</text>
</comment>
<name>A0ABV5FXE4_9MICC</name>
<protein>
    <submittedName>
        <fullName evidence="2">Uncharacterized protein</fullName>
    </submittedName>
</protein>
<keyword evidence="3" id="KW-1185">Reference proteome</keyword>
<feature type="compositionally biased region" description="Low complexity" evidence="1">
    <location>
        <begin position="18"/>
        <end position="36"/>
    </location>
</feature>
<accession>A0ABV5FXE4</accession>
<dbReference type="Proteomes" id="UP001589575">
    <property type="component" value="Unassembled WGS sequence"/>
</dbReference>
<gene>
    <name evidence="2" type="ORF">ACFFX0_09090</name>
</gene>
<feature type="region of interest" description="Disordered" evidence="1">
    <location>
        <begin position="1"/>
        <end position="49"/>
    </location>
</feature>
<dbReference type="EMBL" id="JBHMFI010000001">
    <property type="protein sequence ID" value="MFB9071340.1"/>
    <property type="molecule type" value="Genomic_DNA"/>
</dbReference>
<reference evidence="2 3" key="1">
    <citation type="submission" date="2024-09" db="EMBL/GenBank/DDBJ databases">
        <authorList>
            <person name="Sun Q."/>
            <person name="Mori K."/>
        </authorList>
    </citation>
    <scope>NUCLEOTIDE SEQUENCE [LARGE SCALE GENOMIC DNA]</scope>
    <source>
        <strain evidence="2 3">CCM 7609</strain>
    </source>
</reference>
<proteinExistence type="predicted"/>
<evidence type="ECO:0000313" key="3">
    <source>
        <dbReference type="Proteomes" id="UP001589575"/>
    </source>
</evidence>
<organism evidence="2 3">
    <name type="scientific">Citricoccus parietis</name>
    <dbReference type="NCBI Taxonomy" id="592307"/>
    <lineage>
        <taxon>Bacteria</taxon>
        <taxon>Bacillati</taxon>
        <taxon>Actinomycetota</taxon>
        <taxon>Actinomycetes</taxon>
        <taxon>Micrococcales</taxon>
        <taxon>Micrococcaceae</taxon>
        <taxon>Citricoccus</taxon>
    </lineage>
</organism>
<evidence type="ECO:0000313" key="2">
    <source>
        <dbReference type="EMBL" id="MFB9071340.1"/>
    </source>
</evidence>